<name>A0A1E1LZ02_RHYSE</name>
<keyword evidence="3" id="KW-1185">Reference proteome</keyword>
<feature type="transmembrane region" description="Helical" evidence="1">
    <location>
        <begin position="42"/>
        <end position="63"/>
    </location>
</feature>
<gene>
    <name evidence="2" type="ORF">RSE6_01916</name>
</gene>
<dbReference type="AlphaFoldDB" id="A0A1E1LZ02"/>
<accession>A0A1E1LZ02</accession>
<organism evidence="2 3">
    <name type="scientific">Rhynchosporium secalis</name>
    <name type="common">Barley scald fungus</name>
    <dbReference type="NCBI Taxonomy" id="38038"/>
    <lineage>
        <taxon>Eukaryota</taxon>
        <taxon>Fungi</taxon>
        <taxon>Dikarya</taxon>
        <taxon>Ascomycota</taxon>
        <taxon>Pezizomycotina</taxon>
        <taxon>Leotiomycetes</taxon>
        <taxon>Helotiales</taxon>
        <taxon>Ploettnerulaceae</taxon>
        <taxon>Rhynchosporium</taxon>
    </lineage>
</organism>
<proteinExistence type="predicted"/>
<keyword evidence="1" id="KW-0812">Transmembrane</keyword>
<keyword evidence="1" id="KW-1133">Transmembrane helix</keyword>
<keyword evidence="1" id="KW-0472">Membrane</keyword>
<reference evidence="3" key="1">
    <citation type="submission" date="2016-03" db="EMBL/GenBank/DDBJ databases">
        <authorList>
            <person name="Guldener U."/>
        </authorList>
    </citation>
    <scope>NUCLEOTIDE SEQUENCE [LARGE SCALE GENOMIC DNA]</scope>
</reference>
<protein>
    <submittedName>
        <fullName evidence="2">Uncharacterized protein</fullName>
    </submittedName>
</protein>
<sequence>MPGRDPTTTYIYAGLEDVVGTVVDDRVETMFWFSIPLRTVDSVLNCSLLCLVLVLVLSPLWSAQLFRKPFPIISSIWSHLLYKSFLALFWNDGGWSVIWLQVLLPSFVMAILIAAFGVFLGGALDAEERTEWIDCLELFTGSKKRACILSSTPSQLHFTKTNIITAFQGIIRALRKSKPRHEYRCKKEVADQNKLDYQL</sequence>
<evidence type="ECO:0000313" key="3">
    <source>
        <dbReference type="Proteomes" id="UP000177625"/>
    </source>
</evidence>
<evidence type="ECO:0000256" key="1">
    <source>
        <dbReference type="SAM" id="Phobius"/>
    </source>
</evidence>
<evidence type="ECO:0000313" key="2">
    <source>
        <dbReference type="EMBL" id="CZT42079.1"/>
    </source>
</evidence>
<feature type="transmembrane region" description="Helical" evidence="1">
    <location>
        <begin position="96"/>
        <end position="120"/>
    </location>
</feature>
<dbReference type="EMBL" id="FJVC01000071">
    <property type="protein sequence ID" value="CZT42079.1"/>
    <property type="molecule type" value="Genomic_DNA"/>
</dbReference>
<dbReference type="Proteomes" id="UP000177625">
    <property type="component" value="Unassembled WGS sequence"/>
</dbReference>